<evidence type="ECO:0000256" key="1">
    <source>
        <dbReference type="SAM" id="MobiDB-lite"/>
    </source>
</evidence>
<keyword evidence="3" id="KW-1185">Reference proteome</keyword>
<proteinExistence type="predicted"/>
<evidence type="ECO:0000313" key="3">
    <source>
        <dbReference type="Proteomes" id="UP000317078"/>
    </source>
</evidence>
<comment type="caution">
    <text evidence="2">The sequence shown here is derived from an EMBL/GenBank/DDBJ whole genome shotgun (WGS) entry which is preliminary data.</text>
</comment>
<dbReference type="AlphaFoldDB" id="A0A502FXZ0"/>
<gene>
    <name evidence="2" type="ORF">EAH89_15325</name>
</gene>
<reference evidence="2 3" key="1">
    <citation type="journal article" date="2019" name="Environ. Microbiol.">
        <title>Species interactions and distinct microbial communities in high Arctic permafrost affected cryosols are associated with the CH4 and CO2 gas fluxes.</title>
        <authorList>
            <person name="Altshuler I."/>
            <person name="Hamel J."/>
            <person name="Turney S."/>
            <person name="Magnuson E."/>
            <person name="Levesque R."/>
            <person name="Greer C."/>
            <person name="Whyte L.G."/>
        </authorList>
    </citation>
    <scope>NUCLEOTIDE SEQUENCE [LARGE SCALE GENOMIC DNA]</scope>
    <source>
        <strain evidence="2 3">S9.3B</strain>
    </source>
</reference>
<feature type="region of interest" description="Disordered" evidence="1">
    <location>
        <begin position="1"/>
        <end position="64"/>
    </location>
</feature>
<accession>A0A502FXZ0</accession>
<sequence>MTARPPEGPKADFDAEGASEAPIPRPPSAKEVDRISEAQGLITDEWTGEPGDGSPGNDPPPAKT</sequence>
<organism evidence="2 3">
    <name type="scientific">Muricoccus nepalensis</name>
    <dbReference type="NCBI Taxonomy" id="1854500"/>
    <lineage>
        <taxon>Bacteria</taxon>
        <taxon>Pseudomonadati</taxon>
        <taxon>Pseudomonadota</taxon>
        <taxon>Alphaproteobacteria</taxon>
        <taxon>Acetobacterales</taxon>
        <taxon>Roseomonadaceae</taxon>
        <taxon>Muricoccus</taxon>
    </lineage>
</organism>
<dbReference type="OrthoDB" id="7282764at2"/>
<name>A0A502FXZ0_9PROT</name>
<dbReference type="Proteomes" id="UP000317078">
    <property type="component" value="Unassembled WGS sequence"/>
</dbReference>
<dbReference type="EMBL" id="RCZP01000014">
    <property type="protein sequence ID" value="TPG53813.1"/>
    <property type="molecule type" value="Genomic_DNA"/>
</dbReference>
<dbReference type="RefSeq" id="WP_140884577.1">
    <property type="nucleotide sequence ID" value="NZ_RCZP01000014.1"/>
</dbReference>
<evidence type="ECO:0000313" key="2">
    <source>
        <dbReference type="EMBL" id="TPG53813.1"/>
    </source>
</evidence>
<protein>
    <submittedName>
        <fullName evidence="2">Uncharacterized protein</fullName>
    </submittedName>
</protein>